<dbReference type="EMBL" id="JACRJB010000052">
    <property type="protein sequence ID" value="MBI5131255.1"/>
    <property type="molecule type" value="Genomic_DNA"/>
</dbReference>
<comment type="caution">
    <text evidence="2">The sequence shown here is derived from an EMBL/GenBank/DDBJ whole genome shotgun (WGS) entry which is preliminary data.</text>
</comment>
<keyword evidence="1" id="KW-0472">Membrane</keyword>
<evidence type="ECO:0000256" key="1">
    <source>
        <dbReference type="SAM" id="Phobius"/>
    </source>
</evidence>
<name>A0A933W2N7_RHOPL</name>
<reference evidence="2" key="1">
    <citation type="submission" date="2020-07" db="EMBL/GenBank/DDBJ databases">
        <title>Huge and variable diversity of episymbiotic CPR bacteria and DPANN archaea in groundwater ecosystems.</title>
        <authorList>
            <person name="He C.Y."/>
            <person name="Keren R."/>
            <person name="Whittaker M."/>
            <person name="Farag I.F."/>
            <person name="Doudna J."/>
            <person name="Cate J.H.D."/>
            <person name="Banfield J.F."/>
        </authorList>
    </citation>
    <scope>NUCLEOTIDE SEQUENCE</scope>
    <source>
        <strain evidence="2">NC_groundwater_1818_Pr3_B-0.1um_66_35</strain>
    </source>
</reference>
<accession>A0A933W2N7</accession>
<evidence type="ECO:0000313" key="2">
    <source>
        <dbReference type="EMBL" id="MBI5131255.1"/>
    </source>
</evidence>
<keyword evidence="1" id="KW-1133">Transmembrane helix</keyword>
<evidence type="ECO:0000313" key="3">
    <source>
        <dbReference type="Proteomes" id="UP000782519"/>
    </source>
</evidence>
<protein>
    <submittedName>
        <fullName evidence="2">Uncharacterized protein</fullName>
    </submittedName>
</protein>
<keyword evidence="1" id="KW-0812">Transmembrane</keyword>
<proteinExistence type="predicted"/>
<dbReference type="AlphaFoldDB" id="A0A933W2N7"/>
<feature type="transmembrane region" description="Helical" evidence="1">
    <location>
        <begin position="22"/>
        <end position="40"/>
    </location>
</feature>
<gene>
    <name evidence="2" type="ORF">HZA66_17595</name>
</gene>
<organism evidence="2 3">
    <name type="scientific">Rhodopseudomonas palustris</name>
    <dbReference type="NCBI Taxonomy" id="1076"/>
    <lineage>
        <taxon>Bacteria</taxon>
        <taxon>Pseudomonadati</taxon>
        <taxon>Pseudomonadota</taxon>
        <taxon>Alphaproteobacteria</taxon>
        <taxon>Hyphomicrobiales</taxon>
        <taxon>Nitrobacteraceae</taxon>
        <taxon>Rhodopseudomonas</taxon>
    </lineage>
</organism>
<dbReference type="Proteomes" id="UP000782519">
    <property type="component" value="Unassembled WGS sequence"/>
</dbReference>
<sequence length="265" mass="29015">MARRTDHLWADSGDDYTPATDLVFSMFAMTVLLLAMFGAGDHVKTMENVNTIKVDARLIEELRREIDAIAGENRALKQQGGPQRLDAQIRLGVLTEAEVGPFMSDELHFSPKVRQRLLAMVSRRAGDIEKMRANLLLFEIGTSAALGASSEGVDLAMMETMNWAEALMRSLRSSALPVGCVGVVPTGKLHAAHLRALTTVRGAGKSLDDFENLLRLKPVPPLITRELESTRAEDRRIAIWAVRVPLGDCDSNVLSASLGDLRNGR</sequence>